<comment type="similarity">
    <text evidence="1">Belongs to the cytochrome P450 family.</text>
</comment>
<dbReference type="AlphaFoldDB" id="A0A1R3I3P3"/>
<dbReference type="OrthoDB" id="1372046at2759"/>
<dbReference type="GO" id="GO:0020037">
    <property type="term" value="F:heme binding"/>
    <property type="evidence" value="ECO:0007669"/>
    <property type="project" value="InterPro"/>
</dbReference>
<dbReference type="GO" id="GO:0016132">
    <property type="term" value="P:brassinosteroid biosynthetic process"/>
    <property type="evidence" value="ECO:0007669"/>
    <property type="project" value="TreeGrafter"/>
</dbReference>
<keyword evidence="4" id="KW-0349">Heme</keyword>
<evidence type="ECO:0000313" key="7">
    <source>
        <dbReference type="Proteomes" id="UP000188268"/>
    </source>
</evidence>
<keyword evidence="2 4" id="KW-0479">Metal-binding</keyword>
<keyword evidence="5" id="KW-0812">Transmembrane</keyword>
<comment type="caution">
    <text evidence="6">The sequence shown here is derived from an EMBL/GenBank/DDBJ whole genome shotgun (WGS) entry which is preliminary data.</text>
</comment>
<dbReference type="GO" id="GO:0005506">
    <property type="term" value="F:iron ion binding"/>
    <property type="evidence" value="ECO:0007669"/>
    <property type="project" value="InterPro"/>
</dbReference>
<evidence type="ECO:0000256" key="4">
    <source>
        <dbReference type="PIRSR" id="PIRSR602401-1"/>
    </source>
</evidence>
<evidence type="ECO:0000256" key="2">
    <source>
        <dbReference type="ARBA" id="ARBA00022723"/>
    </source>
</evidence>
<dbReference type="GO" id="GO:0016125">
    <property type="term" value="P:sterol metabolic process"/>
    <property type="evidence" value="ECO:0007669"/>
    <property type="project" value="TreeGrafter"/>
</dbReference>
<dbReference type="PANTHER" id="PTHR24286">
    <property type="entry name" value="CYTOCHROME P450 26"/>
    <property type="match status" value="1"/>
</dbReference>
<proteinExistence type="inferred from homology"/>
<keyword evidence="7" id="KW-1185">Reference proteome</keyword>
<dbReference type="InterPro" id="IPR001128">
    <property type="entry name" value="Cyt_P450"/>
</dbReference>
<feature type="binding site" description="axial binding residue" evidence="4">
    <location>
        <position position="441"/>
    </location>
    <ligand>
        <name>heme</name>
        <dbReference type="ChEBI" id="CHEBI:30413"/>
    </ligand>
    <ligandPart>
        <name>Fe</name>
        <dbReference type="ChEBI" id="CHEBI:18248"/>
    </ligandPart>
</feature>
<evidence type="ECO:0000256" key="3">
    <source>
        <dbReference type="ARBA" id="ARBA00023004"/>
    </source>
</evidence>
<evidence type="ECO:0000313" key="6">
    <source>
        <dbReference type="EMBL" id="OMO77225.1"/>
    </source>
</evidence>
<name>A0A1R3I3P3_COCAP</name>
<dbReference type="GO" id="GO:0010268">
    <property type="term" value="P:brassinosteroid homeostasis"/>
    <property type="evidence" value="ECO:0007669"/>
    <property type="project" value="TreeGrafter"/>
</dbReference>
<evidence type="ECO:0000256" key="5">
    <source>
        <dbReference type="SAM" id="Phobius"/>
    </source>
</evidence>
<dbReference type="Gramene" id="OMO77225">
    <property type="protein sequence ID" value="OMO77225"/>
    <property type="gene ID" value="CCACVL1_15150"/>
</dbReference>
<dbReference type="GO" id="GO:0051777">
    <property type="term" value="F:ent-kaurenoic acid monooxygenase activity"/>
    <property type="evidence" value="ECO:0007669"/>
    <property type="project" value="TreeGrafter"/>
</dbReference>
<feature type="transmembrane region" description="Helical" evidence="5">
    <location>
        <begin position="6"/>
        <end position="29"/>
    </location>
</feature>
<dbReference type="InterPro" id="IPR002401">
    <property type="entry name" value="Cyt_P450_E_grp-I"/>
</dbReference>
<keyword evidence="3 4" id="KW-0408">Iron</keyword>
<keyword evidence="5" id="KW-0472">Membrane</keyword>
<dbReference type="Proteomes" id="UP000188268">
    <property type="component" value="Unassembled WGS sequence"/>
</dbReference>
<keyword evidence="5" id="KW-1133">Transmembrane helix</keyword>
<dbReference type="Gene3D" id="1.10.630.10">
    <property type="entry name" value="Cytochrome P450"/>
    <property type="match status" value="2"/>
</dbReference>
<evidence type="ECO:0000256" key="1">
    <source>
        <dbReference type="ARBA" id="ARBA00010617"/>
    </source>
</evidence>
<dbReference type="PRINTS" id="PR00385">
    <property type="entry name" value="P450"/>
</dbReference>
<dbReference type="Pfam" id="PF00067">
    <property type="entry name" value="p450"/>
    <property type="match status" value="2"/>
</dbReference>
<sequence>MELDLWWYNICAAVLLGALYILVFTGFIGKVVEWYYVKKFGKKQSSLPPGDMGLPLIGNMLSFIRAYKSQFPESFINNLKKRYGETGIYKTNLIWKPSIIVCSPELCRKVLTDDEKFASGYEFSSLICGGVPFDIMSGSPGHKRFRRLTTSRINGHDSLSTLIGSIEEIVIRKLEEWTRMNHPIDFLPEVHKIAFKVITTIFLGPETDDSAIALMEKNYEYLFQGLFSSPINIPGFTFHRALKARKELATIIQAILAERREKESNVPNITKGLIDLIKEAENEEGEKMDDEYIIIVLIIFLVAGRETSGRAAAWATIFLHQHPQFLQKAKEEQEEIIRRRPSSQKGLTLEEIKQMKYLSKVIDETLRIRTNTFALFREAKQDTELNGYLIPKGWKILVWTSAVHMDPEIYSNPKEFNPSRWDDLRPKAGSFQPFGAGSSTCPGADLAKLEISIFLHYFLLNYKNIGTRLRNKVEDEFLVDNLVVYIEQEIAETFDLDSVLVLLGALTYILVFTGFIGRVVEWYYVKKLGKKQSSLPPGDMGLPLIGNTLSFIRAYKSQFPESFLNNLKKRYGKTCIYKTNLFWKPSIIVCGPELCRKVLTDDEQFTTGYEVSSLISGGKPFDIFSGPGHKRFRRLITSPINGQDSLSLLIGSIEEIVINTLKEWTRMNQPIDFLSEVHKIAFKVITTIFLGPATDDSSIALMEKNYTYLFQGLFSTPINIPGFTYHRALKARKMLVTIIQAILAERREKESNVPNIRKGLIDLIKEAENDQGEKIMDEEHIIVVLIIFLVAGRETSGRTAAWATIYLHQHPQFLQKAKEEQEEIIRRRPSSQKGLTLDEIKQMKYLSKVIDETLRIRTNTFALFREAKQDTELNGFLVPKGWKVLVWTSDVHMDPEIYSNPKEFNPSRWDDLRPKAGIFQPFGAGSSSCPGADLAKLEISIFLHYFLLNYKLEQVNPGGPINYLPSPEPVDKFRAKIIKLD</sequence>
<accession>A0A1R3I3P3</accession>
<dbReference type="GO" id="GO:0005783">
    <property type="term" value="C:endoplasmic reticulum"/>
    <property type="evidence" value="ECO:0007669"/>
    <property type="project" value="TreeGrafter"/>
</dbReference>
<dbReference type="PANTHER" id="PTHR24286:SF196">
    <property type="entry name" value="BETA-AMYRIN 11-OXIDASE-LIKE"/>
    <property type="match status" value="1"/>
</dbReference>
<dbReference type="OMA" id="MIAIPIK"/>
<comment type="cofactor">
    <cofactor evidence="4">
        <name>heme</name>
        <dbReference type="ChEBI" id="CHEBI:30413"/>
    </cofactor>
</comment>
<dbReference type="STRING" id="210143.A0A1R3I3P3"/>
<dbReference type="EMBL" id="AWWV01010777">
    <property type="protein sequence ID" value="OMO77225.1"/>
    <property type="molecule type" value="Genomic_DNA"/>
</dbReference>
<dbReference type="InterPro" id="IPR036396">
    <property type="entry name" value="Cyt_P450_sf"/>
</dbReference>
<dbReference type="PRINTS" id="PR00463">
    <property type="entry name" value="EP450I"/>
</dbReference>
<gene>
    <name evidence="6" type="ORF">CCACVL1_15150</name>
</gene>
<protein>
    <submittedName>
        <fullName evidence="6">Cytochrome P450</fullName>
    </submittedName>
</protein>
<dbReference type="SUPFAM" id="SSF48264">
    <property type="entry name" value="Cytochrome P450"/>
    <property type="match status" value="2"/>
</dbReference>
<reference evidence="6 7" key="1">
    <citation type="submission" date="2013-09" db="EMBL/GenBank/DDBJ databases">
        <title>Corchorus capsularis genome sequencing.</title>
        <authorList>
            <person name="Alam M."/>
            <person name="Haque M.S."/>
            <person name="Islam M.S."/>
            <person name="Emdad E.M."/>
            <person name="Islam M.M."/>
            <person name="Ahmed B."/>
            <person name="Halim A."/>
            <person name="Hossen Q.M.M."/>
            <person name="Hossain M.Z."/>
            <person name="Ahmed R."/>
            <person name="Khan M.M."/>
            <person name="Islam R."/>
            <person name="Rashid M.M."/>
            <person name="Khan S.A."/>
            <person name="Rahman M.S."/>
            <person name="Alam M."/>
        </authorList>
    </citation>
    <scope>NUCLEOTIDE SEQUENCE [LARGE SCALE GENOMIC DNA]</scope>
    <source>
        <strain evidence="7">cv. CVL-1</strain>
        <tissue evidence="6">Whole seedling</tissue>
    </source>
</reference>
<organism evidence="6 7">
    <name type="scientific">Corchorus capsularis</name>
    <name type="common">Jute</name>
    <dbReference type="NCBI Taxonomy" id="210143"/>
    <lineage>
        <taxon>Eukaryota</taxon>
        <taxon>Viridiplantae</taxon>
        <taxon>Streptophyta</taxon>
        <taxon>Embryophyta</taxon>
        <taxon>Tracheophyta</taxon>
        <taxon>Spermatophyta</taxon>
        <taxon>Magnoliopsida</taxon>
        <taxon>eudicotyledons</taxon>
        <taxon>Gunneridae</taxon>
        <taxon>Pentapetalae</taxon>
        <taxon>rosids</taxon>
        <taxon>malvids</taxon>
        <taxon>Malvales</taxon>
        <taxon>Malvaceae</taxon>
        <taxon>Grewioideae</taxon>
        <taxon>Apeibeae</taxon>
        <taxon>Corchorus</taxon>
    </lineage>
</organism>